<evidence type="ECO:0000313" key="1">
    <source>
        <dbReference type="EMBL" id="CAK0790394.1"/>
    </source>
</evidence>
<sequence length="240" mass="26368">LAGGAFESSPRKSNGSDPVKVGVPLFGSSLHGRLWIGLANLKQSREIDTESRATRTSADLSTTDCGSVVGALEDLPQRSCDGGTQAAASKIQCQCSRPCRFRHKCRRADCDFCHLHHAAPTSFAIARKARQDLSLDMKTDPMHDLIDSTLRWWNKGNHKRRKQALRLRSLCFRRLQVLRAAELAREAGAAAGVEELRQALAAVRAEHERLRDALPRSLEGLYAVCGSTAPDVVEVPERSM</sequence>
<evidence type="ECO:0000313" key="2">
    <source>
        <dbReference type="Proteomes" id="UP001189429"/>
    </source>
</evidence>
<reference evidence="1" key="1">
    <citation type="submission" date="2023-10" db="EMBL/GenBank/DDBJ databases">
        <authorList>
            <person name="Chen Y."/>
            <person name="Shah S."/>
            <person name="Dougan E. K."/>
            <person name="Thang M."/>
            <person name="Chan C."/>
        </authorList>
    </citation>
    <scope>NUCLEOTIDE SEQUENCE [LARGE SCALE GENOMIC DNA]</scope>
</reference>
<comment type="caution">
    <text evidence="1">The sequence shown here is derived from an EMBL/GenBank/DDBJ whole genome shotgun (WGS) entry which is preliminary data.</text>
</comment>
<proteinExistence type="predicted"/>
<name>A0ABN9PC22_9DINO</name>
<dbReference type="EMBL" id="CAUYUJ010000414">
    <property type="protein sequence ID" value="CAK0790394.1"/>
    <property type="molecule type" value="Genomic_DNA"/>
</dbReference>
<dbReference type="Proteomes" id="UP001189429">
    <property type="component" value="Unassembled WGS sequence"/>
</dbReference>
<evidence type="ECO:0008006" key="3">
    <source>
        <dbReference type="Google" id="ProtNLM"/>
    </source>
</evidence>
<protein>
    <recommendedName>
        <fullName evidence="3">C3H1-type domain-containing protein</fullName>
    </recommendedName>
</protein>
<accession>A0ABN9PC22</accession>
<gene>
    <name evidence="1" type="ORF">PCOR1329_LOCUS1679</name>
</gene>
<feature type="non-terminal residue" evidence="1">
    <location>
        <position position="1"/>
    </location>
</feature>
<organism evidence="1 2">
    <name type="scientific">Prorocentrum cordatum</name>
    <dbReference type="NCBI Taxonomy" id="2364126"/>
    <lineage>
        <taxon>Eukaryota</taxon>
        <taxon>Sar</taxon>
        <taxon>Alveolata</taxon>
        <taxon>Dinophyceae</taxon>
        <taxon>Prorocentrales</taxon>
        <taxon>Prorocentraceae</taxon>
        <taxon>Prorocentrum</taxon>
    </lineage>
</organism>
<keyword evidence="2" id="KW-1185">Reference proteome</keyword>